<reference evidence="2 3" key="1">
    <citation type="submission" date="2018-09" db="EMBL/GenBank/DDBJ databases">
        <title>Gemmobacter lutimaris sp. nov., a marine bacterium isolated from tidal flat.</title>
        <authorList>
            <person name="Lee D.W."/>
            <person name="Yoo Y."/>
            <person name="Kim J.-J."/>
            <person name="Kim B.S."/>
        </authorList>
    </citation>
    <scope>NUCLEOTIDE SEQUENCE [LARGE SCALE GENOMIC DNA]</scope>
    <source>
        <strain evidence="2 3">YJ-T1-11</strain>
    </source>
</reference>
<protein>
    <submittedName>
        <fullName evidence="2">Uncharacterized protein</fullName>
    </submittedName>
</protein>
<proteinExistence type="predicted"/>
<sequence>MIVLWTISTLLAHLAWINGDFAPNSDVMLVSDGWLAQLETPNPAEAWSSKGAAGQDWESFNRYAWGLDLVVPILDIGQTDAWQPSRDRGPDGYRLWWARWLLQGMGWLVSALGVAAITGIMQKDRD</sequence>
<keyword evidence="3" id="KW-1185">Reference proteome</keyword>
<keyword evidence="1" id="KW-1133">Transmembrane helix</keyword>
<organism evidence="2 3">
    <name type="scientific">Gemmobacter lutimaris</name>
    <dbReference type="NCBI Taxonomy" id="2306023"/>
    <lineage>
        <taxon>Bacteria</taxon>
        <taxon>Pseudomonadati</taxon>
        <taxon>Pseudomonadota</taxon>
        <taxon>Alphaproteobacteria</taxon>
        <taxon>Rhodobacterales</taxon>
        <taxon>Paracoccaceae</taxon>
        <taxon>Gemmobacter</taxon>
    </lineage>
</organism>
<keyword evidence="1" id="KW-0472">Membrane</keyword>
<evidence type="ECO:0000313" key="2">
    <source>
        <dbReference type="EMBL" id="RID92057.1"/>
    </source>
</evidence>
<dbReference type="AlphaFoldDB" id="A0A398BRB1"/>
<dbReference type="EMBL" id="QXXQ01000004">
    <property type="protein sequence ID" value="RID92057.1"/>
    <property type="molecule type" value="Genomic_DNA"/>
</dbReference>
<name>A0A398BRB1_9RHOB</name>
<evidence type="ECO:0000313" key="3">
    <source>
        <dbReference type="Proteomes" id="UP000266649"/>
    </source>
</evidence>
<evidence type="ECO:0000256" key="1">
    <source>
        <dbReference type="SAM" id="Phobius"/>
    </source>
</evidence>
<keyword evidence="1" id="KW-0812">Transmembrane</keyword>
<accession>A0A398BRB1</accession>
<comment type="caution">
    <text evidence="2">The sequence shown here is derived from an EMBL/GenBank/DDBJ whole genome shotgun (WGS) entry which is preliminary data.</text>
</comment>
<feature type="transmembrane region" description="Helical" evidence="1">
    <location>
        <begin position="100"/>
        <end position="121"/>
    </location>
</feature>
<gene>
    <name evidence="2" type="ORF">D2N39_09065</name>
</gene>
<dbReference type="Proteomes" id="UP000266649">
    <property type="component" value="Unassembled WGS sequence"/>
</dbReference>